<keyword evidence="1" id="KW-1133">Transmembrane helix</keyword>
<evidence type="ECO:0000313" key="3">
    <source>
        <dbReference type="Proteomes" id="UP000053660"/>
    </source>
</evidence>
<dbReference type="EMBL" id="KN550481">
    <property type="protein sequence ID" value="KHJ94064.1"/>
    <property type="molecule type" value="Genomic_DNA"/>
</dbReference>
<reference evidence="2 3" key="1">
    <citation type="submission" date="2014-03" db="EMBL/GenBank/DDBJ databases">
        <title>Draft genome of the hookworm Oesophagostomum dentatum.</title>
        <authorList>
            <person name="Mitreva M."/>
        </authorList>
    </citation>
    <scope>NUCLEOTIDE SEQUENCE [LARGE SCALE GENOMIC DNA]</scope>
    <source>
        <strain evidence="2 3">OD-Hann</strain>
    </source>
</reference>
<evidence type="ECO:0000256" key="1">
    <source>
        <dbReference type="SAM" id="Phobius"/>
    </source>
</evidence>
<keyword evidence="1" id="KW-0472">Membrane</keyword>
<organism evidence="2 3">
    <name type="scientific">Oesophagostomum dentatum</name>
    <name type="common">Nodular worm</name>
    <dbReference type="NCBI Taxonomy" id="61180"/>
    <lineage>
        <taxon>Eukaryota</taxon>
        <taxon>Metazoa</taxon>
        <taxon>Ecdysozoa</taxon>
        <taxon>Nematoda</taxon>
        <taxon>Chromadorea</taxon>
        <taxon>Rhabditida</taxon>
        <taxon>Rhabditina</taxon>
        <taxon>Rhabditomorpha</taxon>
        <taxon>Strongyloidea</taxon>
        <taxon>Strongylidae</taxon>
        <taxon>Oesophagostomum</taxon>
    </lineage>
</organism>
<feature type="transmembrane region" description="Helical" evidence="1">
    <location>
        <begin position="28"/>
        <end position="48"/>
    </location>
</feature>
<proteinExistence type="predicted"/>
<dbReference type="Proteomes" id="UP000053660">
    <property type="component" value="Unassembled WGS sequence"/>
</dbReference>
<sequence>MYYASSEQNIAAQMRNTFQEYKQFSFRYNGVLTSILVALGLAGSLLLLKQIEMQISRFLRIILLYAKHYLPLPDNLKNVLLE</sequence>
<dbReference type="AlphaFoldDB" id="A0A0B1T9Z3"/>
<name>A0A0B1T9Z3_OESDE</name>
<keyword evidence="3" id="KW-1185">Reference proteome</keyword>
<dbReference type="OrthoDB" id="5853881at2759"/>
<evidence type="ECO:0000313" key="2">
    <source>
        <dbReference type="EMBL" id="KHJ94064.1"/>
    </source>
</evidence>
<gene>
    <name evidence="2" type="ORF">OESDEN_06013</name>
</gene>
<accession>A0A0B1T9Z3</accession>
<keyword evidence="1" id="KW-0812">Transmembrane</keyword>
<protein>
    <submittedName>
        <fullName evidence="2">Signal peptide protein, YSIRK family</fullName>
    </submittedName>
</protein>